<dbReference type="Proteomes" id="UP000324748">
    <property type="component" value="Unassembled WGS sequence"/>
</dbReference>
<evidence type="ECO:0000313" key="2">
    <source>
        <dbReference type="Proteomes" id="UP000324748"/>
    </source>
</evidence>
<gene>
    <name evidence="1" type="ORF">PGT21_024703</name>
</gene>
<protein>
    <submittedName>
        <fullName evidence="1">Uncharacterized protein</fullName>
    </submittedName>
</protein>
<reference evidence="1 2" key="1">
    <citation type="submission" date="2019-05" db="EMBL/GenBank/DDBJ databases">
        <title>Emergence of the Ug99 lineage of the wheat stem rust pathogen through somatic hybridization.</title>
        <authorList>
            <person name="Li F."/>
            <person name="Upadhyaya N.M."/>
            <person name="Sperschneider J."/>
            <person name="Matny O."/>
            <person name="Nguyen-Phuc H."/>
            <person name="Mago R."/>
            <person name="Raley C."/>
            <person name="Miller M.E."/>
            <person name="Silverstein K.A.T."/>
            <person name="Henningsen E."/>
            <person name="Hirsch C.D."/>
            <person name="Visser B."/>
            <person name="Pretorius Z.A."/>
            <person name="Steffenson B.J."/>
            <person name="Schwessinger B."/>
            <person name="Dodds P.N."/>
            <person name="Figueroa M."/>
        </authorList>
    </citation>
    <scope>NUCLEOTIDE SEQUENCE [LARGE SCALE GENOMIC DNA]</scope>
    <source>
        <strain evidence="1">21-0</strain>
    </source>
</reference>
<accession>A0A5B0NCY6</accession>
<dbReference type="AlphaFoldDB" id="A0A5B0NCY6"/>
<name>A0A5B0NCY6_PUCGR</name>
<evidence type="ECO:0000313" key="1">
    <source>
        <dbReference type="EMBL" id="KAA1087185.1"/>
    </source>
</evidence>
<comment type="caution">
    <text evidence="1">The sequence shown here is derived from an EMBL/GenBank/DDBJ whole genome shotgun (WGS) entry which is preliminary data.</text>
</comment>
<proteinExistence type="predicted"/>
<dbReference type="EMBL" id="VSWC01000105">
    <property type="protein sequence ID" value="KAA1087185.1"/>
    <property type="molecule type" value="Genomic_DNA"/>
</dbReference>
<organism evidence="1 2">
    <name type="scientific">Puccinia graminis f. sp. tritici</name>
    <dbReference type="NCBI Taxonomy" id="56615"/>
    <lineage>
        <taxon>Eukaryota</taxon>
        <taxon>Fungi</taxon>
        <taxon>Dikarya</taxon>
        <taxon>Basidiomycota</taxon>
        <taxon>Pucciniomycotina</taxon>
        <taxon>Pucciniomycetes</taxon>
        <taxon>Pucciniales</taxon>
        <taxon>Pucciniaceae</taxon>
        <taxon>Puccinia</taxon>
    </lineage>
</organism>
<keyword evidence="2" id="KW-1185">Reference proteome</keyword>
<sequence>MPTLPAVFLAPLVIQQRVVSNRSTNFILQSYLVLIYGLTHSDKCFAQHEGRRPNIANLARFPQIT</sequence>